<organism evidence="2 3">
    <name type="scientific">Datura stramonium</name>
    <name type="common">Jimsonweed</name>
    <name type="synonym">Common thornapple</name>
    <dbReference type="NCBI Taxonomy" id="4076"/>
    <lineage>
        <taxon>Eukaryota</taxon>
        <taxon>Viridiplantae</taxon>
        <taxon>Streptophyta</taxon>
        <taxon>Embryophyta</taxon>
        <taxon>Tracheophyta</taxon>
        <taxon>Spermatophyta</taxon>
        <taxon>Magnoliopsida</taxon>
        <taxon>eudicotyledons</taxon>
        <taxon>Gunneridae</taxon>
        <taxon>Pentapetalae</taxon>
        <taxon>asterids</taxon>
        <taxon>lamiids</taxon>
        <taxon>Solanales</taxon>
        <taxon>Solanaceae</taxon>
        <taxon>Solanoideae</taxon>
        <taxon>Datureae</taxon>
        <taxon>Datura</taxon>
    </lineage>
</organism>
<dbReference type="EMBL" id="JACEIK010007054">
    <property type="protein sequence ID" value="MCE3049667.1"/>
    <property type="molecule type" value="Genomic_DNA"/>
</dbReference>
<feature type="compositionally biased region" description="Basic and acidic residues" evidence="1">
    <location>
        <begin position="1"/>
        <end position="12"/>
    </location>
</feature>
<evidence type="ECO:0000313" key="2">
    <source>
        <dbReference type="EMBL" id="MCE3049667.1"/>
    </source>
</evidence>
<reference evidence="2 3" key="1">
    <citation type="journal article" date="2021" name="BMC Genomics">
        <title>Datura genome reveals duplications of psychoactive alkaloid biosynthetic genes and high mutation rate following tissue culture.</title>
        <authorList>
            <person name="Rajewski A."/>
            <person name="Carter-House D."/>
            <person name="Stajich J."/>
            <person name="Litt A."/>
        </authorList>
    </citation>
    <scope>NUCLEOTIDE SEQUENCE [LARGE SCALE GENOMIC DNA]</scope>
    <source>
        <strain evidence="2">AR-01</strain>
    </source>
</reference>
<dbReference type="Proteomes" id="UP000823775">
    <property type="component" value="Unassembled WGS sequence"/>
</dbReference>
<sequence length="200" mass="21873">MAQEERKRSEKSTEEEEGVRDDSSESNNDGEGEDEQRTHTTETSPPSPSTDTRLVKPIRYSDYKFETSIDRHPDLTGDIIVKSGMGKIVHPRILSTLSEMTKNFLTGFVPLEVTRDDKIKKFERDLVGVVAIKNDCRVVENDFEPSRALVEFGVVGGDATIINHDGVEIGEFSPKFSVTSGGGGYSPNVGGDFSGIDDGG</sequence>
<feature type="region of interest" description="Disordered" evidence="1">
    <location>
        <begin position="1"/>
        <end position="56"/>
    </location>
</feature>
<protein>
    <submittedName>
        <fullName evidence="2">Uncharacterized protein</fullName>
    </submittedName>
</protein>
<evidence type="ECO:0000256" key="1">
    <source>
        <dbReference type="SAM" id="MobiDB-lite"/>
    </source>
</evidence>
<evidence type="ECO:0000313" key="3">
    <source>
        <dbReference type="Proteomes" id="UP000823775"/>
    </source>
</evidence>
<gene>
    <name evidence="2" type="ORF">HAX54_045500</name>
</gene>
<accession>A0ABS8WJN2</accession>
<proteinExistence type="predicted"/>
<comment type="caution">
    <text evidence="2">The sequence shown here is derived from an EMBL/GenBank/DDBJ whole genome shotgun (WGS) entry which is preliminary data.</text>
</comment>
<name>A0ABS8WJN2_DATST</name>
<feature type="compositionally biased region" description="Low complexity" evidence="1">
    <location>
        <begin position="41"/>
        <end position="52"/>
    </location>
</feature>
<keyword evidence="3" id="KW-1185">Reference proteome</keyword>